<reference evidence="2 3" key="1">
    <citation type="submission" date="2019-06" db="EMBL/GenBank/DDBJ databases">
        <authorList>
            <person name="Li J."/>
        </authorList>
    </citation>
    <scope>NUCLEOTIDE SEQUENCE [LARGE SCALE GENOMIC DNA]</scope>
    <source>
        <strain evidence="2 3">CGMCC 1.8012</strain>
    </source>
</reference>
<gene>
    <name evidence="2" type="ORF">FHD67_04420</name>
</gene>
<dbReference type="EMBL" id="VDDC01000008">
    <property type="protein sequence ID" value="TNH40456.1"/>
    <property type="molecule type" value="Genomic_DNA"/>
</dbReference>
<evidence type="ECO:0000313" key="2">
    <source>
        <dbReference type="EMBL" id="TNH40456.1"/>
    </source>
</evidence>
<dbReference type="RefSeq" id="WP_046001513.1">
    <property type="nucleotide sequence ID" value="NZ_VDDC01000008.1"/>
</dbReference>
<proteinExistence type="predicted"/>
<accession>A0A5C4R928</accession>
<feature type="region of interest" description="Disordered" evidence="1">
    <location>
        <begin position="23"/>
        <end position="68"/>
    </location>
</feature>
<sequence length="68" mass="7133">MTRTLALVAALAGVALLVRSVARRSGPDAGDAIRPAGPDQMRDPPPDWSDVDERGDESFPASDPPGTY</sequence>
<comment type="caution">
    <text evidence="2">The sequence shown here is derived from an EMBL/GenBank/DDBJ whole genome shotgun (WGS) entry which is preliminary data.</text>
</comment>
<organism evidence="2 3">
    <name type="scientific">Paracoccus haeundaensis</name>
    <dbReference type="NCBI Taxonomy" id="225362"/>
    <lineage>
        <taxon>Bacteria</taxon>
        <taxon>Pseudomonadati</taxon>
        <taxon>Pseudomonadota</taxon>
        <taxon>Alphaproteobacteria</taxon>
        <taxon>Rhodobacterales</taxon>
        <taxon>Paracoccaceae</taxon>
        <taxon>Paracoccus</taxon>
    </lineage>
</organism>
<keyword evidence="3" id="KW-1185">Reference proteome</keyword>
<dbReference type="Proteomes" id="UP000304880">
    <property type="component" value="Unassembled WGS sequence"/>
</dbReference>
<dbReference type="AlphaFoldDB" id="A0A5C4R928"/>
<evidence type="ECO:0000313" key="3">
    <source>
        <dbReference type="Proteomes" id="UP000304880"/>
    </source>
</evidence>
<evidence type="ECO:0000256" key="1">
    <source>
        <dbReference type="SAM" id="MobiDB-lite"/>
    </source>
</evidence>
<name>A0A5C4R928_9RHOB</name>
<protein>
    <submittedName>
        <fullName evidence="2">Uncharacterized protein</fullName>
    </submittedName>
</protein>